<dbReference type="SUPFAM" id="SSF52540">
    <property type="entry name" value="P-loop containing nucleoside triphosphate hydrolases"/>
    <property type="match status" value="1"/>
</dbReference>
<protein>
    <submittedName>
        <fullName evidence="2">AAA family ATPase</fullName>
    </submittedName>
</protein>
<dbReference type="Pfam" id="PF13521">
    <property type="entry name" value="AAA_28"/>
    <property type="match status" value="1"/>
</dbReference>
<proteinExistence type="predicted"/>
<comment type="caution">
    <text evidence="2">The sequence shown here is derived from an EMBL/GenBank/DDBJ whole genome shotgun (WGS) entry which is preliminary data.</text>
</comment>
<evidence type="ECO:0000259" key="1">
    <source>
        <dbReference type="Pfam" id="PF13521"/>
    </source>
</evidence>
<reference evidence="2 3" key="1">
    <citation type="submission" date="2023-01" db="EMBL/GenBank/DDBJ databases">
        <title>Vibrio sp. KJ40-1 sp.nov, isolated from marine algae.</title>
        <authorList>
            <person name="Butt M."/>
            <person name="Kim J.M.J."/>
            <person name="Jeon C.O.C."/>
        </authorList>
    </citation>
    <scope>NUCLEOTIDE SEQUENCE [LARGE SCALE GENOMIC DNA]</scope>
    <source>
        <strain evidence="2 3">KJ40-1</strain>
    </source>
</reference>
<evidence type="ECO:0000313" key="2">
    <source>
        <dbReference type="EMBL" id="MDB1122511.1"/>
    </source>
</evidence>
<dbReference type="Proteomes" id="UP001210678">
    <property type="component" value="Unassembled WGS sequence"/>
</dbReference>
<gene>
    <name evidence="2" type="ORF">PGX00_01615</name>
</gene>
<accession>A0ABT4YMR1</accession>
<dbReference type="Gene3D" id="3.40.50.300">
    <property type="entry name" value="P-loop containing nucleotide triphosphate hydrolases"/>
    <property type="match status" value="1"/>
</dbReference>
<dbReference type="InterPro" id="IPR038727">
    <property type="entry name" value="NadR/Ttd14_AAA_dom"/>
</dbReference>
<feature type="domain" description="NadR/Ttd14 AAA" evidence="1">
    <location>
        <begin position="4"/>
        <end position="165"/>
    </location>
</feature>
<dbReference type="RefSeq" id="WP_272132366.1">
    <property type="nucleotide sequence ID" value="NZ_JAQLOI010000001.1"/>
</dbReference>
<organism evidence="2 3">
    <name type="scientific">Vibrio algarum</name>
    <dbReference type="NCBI Taxonomy" id="3020714"/>
    <lineage>
        <taxon>Bacteria</taxon>
        <taxon>Pseudomonadati</taxon>
        <taxon>Pseudomonadota</taxon>
        <taxon>Gammaproteobacteria</taxon>
        <taxon>Vibrionales</taxon>
        <taxon>Vibrionaceae</taxon>
        <taxon>Vibrio</taxon>
    </lineage>
</organism>
<dbReference type="InterPro" id="IPR027417">
    <property type="entry name" value="P-loop_NTPase"/>
</dbReference>
<dbReference type="EMBL" id="JAQLOI010000001">
    <property type="protein sequence ID" value="MDB1122511.1"/>
    <property type="molecule type" value="Genomic_DNA"/>
</dbReference>
<name>A0ABT4YMR1_9VIBR</name>
<evidence type="ECO:0000313" key="3">
    <source>
        <dbReference type="Proteomes" id="UP001210678"/>
    </source>
</evidence>
<keyword evidence="3" id="KW-1185">Reference proteome</keyword>
<sequence>MKPIVITGGPGAGKTSIIADLAKRGYLTFEESPRYLIEQQLQQANGVLPWTNLSEFAEMCLDMMQIQKCASEKQAGLSFLDRAIPDICAYLQLGKLVVDKKYVDASNGYFDKVFFCSPNQLIYTQDTVRPHAFSEALEIHQLLLTCYRDLGYLPIEVPWGSVEDRANFILEQIG</sequence>